<name>A0A0U2KZ69_9BACL</name>
<accession>A0A0U2KZ69</accession>
<dbReference type="Proteomes" id="UP000061660">
    <property type="component" value="Chromosome"/>
</dbReference>
<keyword evidence="2" id="KW-1185">Reference proteome</keyword>
<protein>
    <submittedName>
        <fullName evidence="1">Uncharacterized protein</fullName>
    </submittedName>
</protein>
<reference evidence="2" key="1">
    <citation type="submission" date="2015-12" db="EMBL/GenBank/DDBJ databases">
        <title>Complete genome sequences of two moderately thermophilic Paenibacillus species.</title>
        <authorList>
            <person name="Butler R.III."/>
            <person name="Wang J."/>
            <person name="Stark B.C."/>
            <person name="Pombert J.-F."/>
        </authorList>
    </citation>
    <scope>NUCLEOTIDE SEQUENCE [LARGE SCALE GENOMIC DNA]</scope>
    <source>
        <strain evidence="2">32O-Y</strain>
    </source>
</reference>
<dbReference type="AlphaFoldDB" id="A0A0U2KZ69"/>
<proteinExistence type="predicted"/>
<dbReference type="PATRIC" id="fig|162209.4.peg.2063"/>
<dbReference type="RefSeq" id="WP_160327367.1">
    <property type="nucleotide sequence ID" value="NZ_CP013652.1"/>
</dbReference>
<evidence type="ECO:0000313" key="1">
    <source>
        <dbReference type="EMBL" id="ALS22322.1"/>
    </source>
</evidence>
<dbReference type="KEGG" id="pnp:IJ22_19480"/>
<sequence length="47" mass="5460">MDKEGKDMLAKKLTDNTAKMAHKELIKKASNEVFKQYDNTFKKLSKN</sequence>
<dbReference type="EMBL" id="CP013652">
    <property type="protein sequence ID" value="ALS22322.1"/>
    <property type="molecule type" value="Genomic_DNA"/>
</dbReference>
<reference evidence="1 2" key="2">
    <citation type="journal article" date="2016" name="Genome Announc.">
        <title>Complete Genome Sequences of Two Interactive Moderate Thermophiles, Paenibacillus napthalenovorans 32O-Y and Paenibacillus sp. 32O-W.</title>
        <authorList>
            <person name="Butler R.R.III."/>
            <person name="Wang J."/>
            <person name="Stark B.C."/>
            <person name="Pombert J.F."/>
        </authorList>
    </citation>
    <scope>NUCLEOTIDE SEQUENCE [LARGE SCALE GENOMIC DNA]</scope>
    <source>
        <strain evidence="1 2">32O-Y</strain>
    </source>
</reference>
<gene>
    <name evidence="1" type="ORF">IJ22_19480</name>
</gene>
<organism evidence="1 2">
    <name type="scientific">Paenibacillus naphthalenovorans</name>
    <dbReference type="NCBI Taxonomy" id="162209"/>
    <lineage>
        <taxon>Bacteria</taxon>
        <taxon>Bacillati</taxon>
        <taxon>Bacillota</taxon>
        <taxon>Bacilli</taxon>
        <taxon>Bacillales</taxon>
        <taxon>Paenibacillaceae</taxon>
        <taxon>Paenibacillus</taxon>
    </lineage>
</organism>
<evidence type="ECO:0000313" key="2">
    <source>
        <dbReference type="Proteomes" id="UP000061660"/>
    </source>
</evidence>